<evidence type="ECO:0000256" key="1">
    <source>
        <dbReference type="ARBA" id="ARBA00001974"/>
    </source>
</evidence>
<dbReference type="InterPro" id="IPR037069">
    <property type="entry name" value="AcylCoA_DH/ox_N_sf"/>
</dbReference>
<evidence type="ECO:0000259" key="6">
    <source>
        <dbReference type="Pfam" id="PF02771"/>
    </source>
</evidence>
<organism evidence="7 8">
    <name type="scientific">Paraburkholderia graminis (strain ATCC 700544 / DSM 17151 / LMG 18924 / NCIMB 13744 / C4D1M)</name>
    <dbReference type="NCBI Taxonomy" id="396598"/>
    <lineage>
        <taxon>Bacteria</taxon>
        <taxon>Pseudomonadati</taxon>
        <taxon>Pseudomonadota</taxon>
        <taxon>Betaproteobacteria</taxon>
        <taxon>Burkholderiales</taxon>
        <taxon>Burkholderiaceae</taxon>
        <taxon>Paraburkholderia</taxon>
    </lineage>
</organism>
<dbReference type="Gene3D" id="1.20.140.10">
    <property type="entry name" value="Butyryl-CoA Dehydrogenase, subunit A, domain 3"/>
    <property type="match status" value="1"/>
</dbReference>
<dbReference type="PANTHER" id="PTHR43831">
    <property type="entry name" value="ISOBUTYRYL-COA DEHYDROGENASE"/>
    <property type="match status" value="1"/>
</dbReference>
<dbReference type="PANTHER" id="PTHR43831:SF1">
    <property type="entry name" value="ISOBUTYRYL-COA DEHYDROGENASE, MITOCHONDRIAL"/>
    <property type="match status" value="1"/>
</dbReference>
<accession>B1G467</accession>
<dbReference type="Pfam" id="PF00441">
    <property type="entry name" value="Acyl-CoA_dh_1"/>
    <property type="match status" value="1"/>
</dbReference>
<dbReference type="Proteomes" id="UP000005045">
    <property type="component" value="Unassembled WGS sequence"/>
</dbReference>
<dbReference type="InterPro" id="IPR036250">
    <property type="entry name" value="AcylCo_DH-like_C"/>
</dbReference>
<comment type="caution">
    <text evidence="7">The sequence shown here is derived from an EMBL/GenBank/DDBJ whole genome shotgun (WGS) entry which is preliminary data.</text>
</comment>
<dbReference type="Gene3D" id="1.10.540.10">
    <property type="entry name" value="Acyl-CoA dehydrogenase/oxidase, N-terminal domain"/>
    <property type="match status" value="1"/>
</dbReference>
<dbReference type="InterPro" id="IPR009075">
    <property type="entry name" value="AcylCo_DH/oxidase_C"/>
</dbReference>
<dbReference type="GO" id="GO:0050660">
    <property type="term" value="F:flavin adenine dinucleotide binding"/>
    <property type="evidence" value="ECO:0007669"/>
    <property type="project" value="InterPro"/>
</dbReference>
<feature type="domain" description="Acyl-CoA dehydrogenase/oxidase C-terminal" evidence="5">
    <location>
        <begin position="221"/>
        <end position="331"/>
    </location>
</feature>
<evidence type="ECO:0000256" key="3">
    <source>
        <dbReference type="ARBA" id="ARBA00022630"/>
    </source>
</evidence>
<evidence type="ECO:0000256" key="2">
    <source>
        <dbReference type="ARBA" id="ARBA00009347"/>
    </source>
</evidence>
<evidence type="ECO:0000313" key="8">
    <source>
        <dbReference type="Proteomes" id="UP000005045"/>
    </source>
</evidence>
<dbReference type="GO" id="GO:0016627">
    <property type="term" value="F:oxidoreductase activity, acting on the CH-CH group of donors"/>
    <property type="evidence" value="ECO:0007669"/>
    <property type="project" value="InterPro"/>
</dbReference>
<keyword evidence="8" id="KW-1185">Reference proteome</keyword>
<evidence type="ECO:0000256" key="4">
    <source>
        <dbReference type="ARBA" id="ARBA00022827"/>
    </source>
</evidence>
<evidence type="ECO:0000259" key="5">
    <source>
        <dbReference type="Pfam" id="PF00441"/>
    </source>
</evidence>
<gene>
    <name evidence="7" type="ORF">BgramDRAFT_4124</name>
</gene>
<comment type="similarity">
    <text evidence="2">Belongs to the acyl-CoA dehydrogenase family.</text>
</comment>
<feature type="domain" description="Acyl-CoA dehydrogenase/oxidase N-terminal" evidence="6">
    <location>
        <begin position="19"/>
        <end position="106"/>
    </location>
</feature>
<keyword evidence="3" id="KW-0285">Flavoprotein</keyword>
<sequence length="366" mass="38830">MRSRESVTGNLTPASWALSDDQTRLRMVARDFARERLEPLLASAPGAAAWEKTVTLAATLDLTTMILPERLGGLGMSRHDLALVVEQFAAGPLERAAALTLSSAALMTLRECDALERLPDPDIGHYLDGTSSIALGIPDADASGLYVLRQHCGSPAMMVRMEGERPRLALTTLPQEWTGPGSMAVGAGLFIERHCAALPDNMPLPLAPAGAGGDDPVQHWLADTAIYLAALLSGAIQQGVNFALGYCTSRQAFRKPLTAHELVAARLADMMMSANTIHLFLRSVAAQDGPVRIAAVSGMARHVATEAMDVVRELVQLCGGHGYVEGLPPAARLQTVHWFAMLLVKVDAALRAFGAFSTFSASTASA</sequence>
<dbReference type="RefSeq" id="WP_006050688.1">
    <property type="nucleotide sequence ID" value="NZ_ABLD01000013.1"/>
</dbReference>
<dbReference type="Pfam" id="PF02771">
    <property type="entry name" value="Acyl-CoA_dh_N"/>
    <property type="match status" value="1"/>
</dbReference>
<evidence type="ECO:0000313" key="7">
    <source>
        <dbReference type="EMBL" id="EDT09072.1"/>
    </source>
</evidence>
<keyword evidence="4" id="KW-0274">FAD</keyword>
<dbReference type="InterPro" id="IPR052547">
    <property type="entry name" value="Mito_Isobutyryl-CoADH"/>
</dbReference>
<protein>
    <submittedName>
        <fullName evidence="7">Acyl-CoA dehydrogenase domain protein</fullName>
    </submittedName>
</protein>
<dbReference type="EMBL" id="ABLD01000013">
    <property type="protein sequence ID" value="EDT09072.1"/>
    <property type="molecule type" value="Genomic_DNA"/>
</dbReference>
<comment type="cofactor">
    <cofactor evidence="1">
        <name>FAD</name>
        <dbReference type="ChEBI" id="CHEBI:57692"/>
    </cofactor>
</comment>
<reference evidence="7 8" key="1">
    <citation type="submission" date="2008-03" db="EMBL/GenBank/DDBJ databases">
        <title>Sequencing of the draft genome and assembly of Burkholderia graminis C4D1M.</title>
        <authorList>
            <consortium name="US DOE Joint Genome Institute (JGI-PGF)"/>
            <person name="Copeland A."/>
            <person name="Lucas S."/>
            <person name="Lapidus A."/>
            <person name="Glavina del Rio T."/>
            <person name="Dalin E."/>
            <person name="Tice H."/>
            <person name="Bruce D."/>
            <person name="Goodwin L."/>
            <person name="Pitluck S."/>
            <person name="Larimer F."/>
            <person name="Land M.L."/>
            <person name="Hauser L."/>
            <person name="Tiedje J."/>
            <person name="Richardson P."/>
        </authorList>
    </citation>
    <scope>NUCLEOTIDE SEQUENCE [LARGE SCALE GENOMIC DNA]</scope>
    <source>
        <strain evidence="8">ATCC 700544 / DSM 17151 / LMG 18924 / NCIMB 13744 / C4D1M</strain>
    </source>
</reference>
<proteinExistence type="inferred from homology"/>
<dbReference type="AlphaFoldDB" id="B1G467"/>
<dbReference type="OrthoDB" id="9061333at2"/>
<dbReference type="SUPFAM" id="SSF56645">
    <property type="entry name" value="Acyl-CoA dehydrogenase NM domain-like"/>
    <property type="match status" value="1"/>
</dbReference>
<name>B1G467_PARG4</name>
<dbReference type="SUPFAM" id="SSF47203">
    <property type="entry name" value="Acyl-CoA dehydrogenase C-terminal domain-like"/>
    <property type="match status" value="1"/>
</dbReference>
<dbReference type="InterPro" id="IPR013786">
    <property type="entry name" value="AcylCoA_DH/ox_N"/>
</dbReference>
<dbReference type="InterPro" id="IPR009100">
    <property type="entry name" value="AcylCoA_DH/oxidase_NM_dom_sf"/>
</dbReference>